<dbReference type="AlphaFoldDB" id="A0A3A8PCR0"/>
<evidence type="ECO:0000313" key="4">
    <source>
        <dbReference type="Proteomes" id="UP000272888"/>
    </source>
</evidence>
<evidence type="ECO:0000313" key="3">
    <source>
        <dbReference type="EMBL" id="RKH53749.1"/>
    </source>
</evidence>
<dbReference type="PANTHER" id="PTHR21621">
    <property type="entry name" value="RIBOSOMAL PROTEIN S6 MODIFICATION PROTEIN"/>
    <property type="match status" value="1"/>
</dbReference>
<dbReference type="Proteomes" id="UP000272888">
    <property type="component" value="Unassembled WGS sequence"/>
</dbReference>
<protein>
    <recommendedName>
        <fullName evidence="2">ATP-grasp domain-containing protein</fullName>
    </recommendedName>
</protein>
<evidence type="ECO:0000256" key="1">
    <source>
        <dbReference type="PROSITE-ProRule" id="PRU00409"/>
    </source>
</evidence>
<dbReference type="InterPro" id="IPR011761">
    <property type="entry name" value="ATP-grasp"/>
</dbReference>
<dbReference type="Gene3D" id="3.30.470.20">
    <property type="entry name" value="ATP-grasp fold, B domain"/>
    <property type="match status" value="1"/>
</dbReference>
<evidence type="ECO:0000259" key="2">
    <source>
        <dbReference type="PROSITE" id="PS50975"/>
    </source>
</evidence>
<dbReference type="GO" id="GO:0005737">
    <property type="term" value="C:cytoplasm"/>
    <property type="evidence" value="ECO:0007669"/>
    <property type="project" value="TreeGrafter"/>
</dbReference>
<proteinExistence type="predicted"/>
<keyword evidence="1" id="KW-0547">Nucleotide-binding</keyword>
<dbReference type="EMBL" id="RAWB01000320">
    <property type="protein sequence ID" value="RKH53749.1"/>
    <property type="molecule type" value="Genomic_DNA"/>
</dbReference>
<name>A0A3A8PCR0_9BACT</name>
<accession>A0A3A8PCR0</accession>
<comment type="caution">
    <text evidence="3">The sequence shown here is derived from an EMBL/GenBank/DDBJ whole genome shotgun (WGS) entry which is preliminary data.</text>
</comment>
<dbReference type="GO" id="GO:0005524">
    <property type="term" value="F:ATP binding"/>
    <property type="evidence" value="ECO:0007669"/>
    <property type="project" value="UniProtKB-UniRule"/>
</dbReference>
<dbReference type="PANTHER" id="PTHR21621:SF4">
    <property type="entry name" value="GLUTATHIONE SYNTHETASE"/>
    <property type="match status" value="1"/>
</dbReference>
<dbReference type="SUPFAM" id="SSF56059">
    <property type="entry name" value="Glutathione synthetase ATP-binding domain-like"/>
    <property type="match status" value="1"/>
</dbReference>
<dbReference type="GO" id="GO:0046872">
    <property type="term" value="F:metal ion binding"/>
    <property type="evidence" value="ECO:0007669"/>
    <property type="project" value="InterPro"/>
</dbReference>
<gene>
    <name evidence="3" type="ORF">D7V93_26395</name>
</gene>
<organism evidence="3 4">
    <name type="scientific">Corallococcus llansteffanensis</name>
    <dbReference type="NCBI Taxonomy" id="2316731"/>
    <lineage>
        <taxon>Bacteria</taxon>
        <taxon>Pseudomonadati</taxon>
        <taxon>Myxococcota</taxon>
        <taxon>Myxococcia</taxon>
        <taxon>Myxococcales</taxon>
        <taxon>Cystobacterineae</taxon>
        <taxon>Myxococcaceae</taxon>
        <taxon>Corallococcus</taxon>
    </lineage>
</organism>
<dbReference type="GO" id="GO:0004363">
    <property type="term" value="F:glutathione synthase activity"/>
    <property type="evidence" value="ECO:0007669"/>
    <property type="project" value="TreeGrafter"/>
</dbReference>
<reference evidence="4" key="1">
    <citation type="submission" date="2018-09" db="EMBL/GenBank/DDBJ databases">
        <authorList>
            <person name="Livingstone P.G."/>
            <person name="Whitworth D.E."/>
        </authorList>
    </citation>
    <scope>NUCLEOTIDE SEQUENCE [LARGE SCALE GENOMIC DNA]</scope>
    <source>
        <strain evidence="4">CA051B</strain>
    </source>
</reference>
<keyword evidence="4" id="KW-1185">Reference proteome</keyword>
<feature type="domain" description="ATP-grasp" evidence="2">
    <location>
        <begin position="137"/>
        <end position="311"/>
    </location>
</feature>
<dbReference type="RefSeq" id="WP_120646028.1">
    <property type="nucleotide sequence ID" value="NZ_RAWB01000320.1"/>
</dbReference>
<dbReference type="PROSITE" id="PS50975">
    <property type="entry name" value="ATP_GRASP"/>
    <property type="match status" value="1"/>
</dbReference>
<keyword evidence="1" id="KW-0067">ATP-binding</keyword>
<dbReference type="InterPro" id="IPR013651">
    <property type="entry name" value="ATP-grasp_RimK-type"/>
</dbReference>
<sequence>MAPLKKKVVIIGSRSDDATRFVAEAVERRRARAIVVETDRVPDSATLSWEDGEVLWDGECLSDLRSFYIKAIRLSLPVPEAEPLSARNFPRWQEQYLAERERQSFLHSVLRSLNRRGCSFINPLEAVELHYLKLHQLALLRRHKIPVPASLGTASPDAVREFVARHGAVIYKPLGGGALVQKVGEADLTDERLQLVANCPVLFQEQIVGDEFRAYVLDGEPVAAFRIPTEGVVDARQNLDKVTPGRLPKEAWELCIRGAKALGMVFTAVDLRRTKEGAFVALEFNPTPAISFFDDPRDGKVITRLASYLVAKA</sequence>
<dbReference type="Pfam" id="PF08443">
    <property type="entry name" value="RimK"/>
    <property type="match status" value="1"/>
</dbReference>